<dbReference type="AlphaFoldDB" id="A0A6J4LT30"/>
<dbReference type="PANTHER" id="PTHR43711:SF31">
    <property type="entry name" value="HISTIDINE KINASE"/>
    <property type="match status" value="1"/>
</dbReference>
<dbReference type="InterPro" id="IPR050736">
    <property type="entry name" value="Sensor_HK_Regulatory"/>
</dbReference>
<evidence type="ECO:0000256" key="4">
    <source>
        <dbReference type="ARBA" id="ARBA00022777"/>
    </source>
</evidence>
<dbReference type="EMBL" id="CADCTX010000689">
    <property type="protein sequence ID" value="CAA9340901.1"/>
    <property type="molecule type" value="Genomic_DNA"/>
</dbReference>
<dbReference type="InterPro" id="IPR005467">
    <property type="entry name" value="His_kinase_dom"/>
</dbReference>
<evidence type="ECO:0000313" key="8">
    <source>
        <dbReference type="EMBL" id="CAA9340901.1"/>
    </source>
</evidence>
<accession>A0A6J4LT30</accession>
<dbReference type="SMART" id="SM00387">
    <property type="entry name" value="HATPase_c"/>
    <property type="match status" value="1"/>
</dbReference>
<keyword evidence="4" id="KW-0418">Kinase</keyword>
<evidence type="ECO:0000256" key="1">
    <source>
        <dbReference type="ARBA" id="ARBA00000085"/>
    </source>
</evidence>
<proteinExistence type="predicted"/>
<dbReference type="EC" id="2.7.13.3" evidence="2"/>
<dbReference type="InterPro" id="IPR003594">
    <property type="entry name" value="HATPase_dom"/>
</dbReference>
<feature type="compositionally biased region" description="Polar residues" evidence="6">
    <location>
        <begin position="83"/>
        <end position="107"/>
    </location>
</feature>
<dbReference type="PRINTS" id="PR00344">
    <property type="entry name" value="BCTRLSENSOR"/>
</dbReference>
<dbReference type="InterPro" id="IPR004358">
    <property type="entry name" value="Sig_transdc_His_kin-like_C"/>
</dbReference>
<dbReference type="GO" id="GO:0000160">
    <property type="term" value="P:phosphorelay signal transduction system"/>
    <property type="evidence" value="ECO:0007669"/>
    <property type="project" value="UniProtKB-KW"/>
</dbReference>
<dbReference type="GO" id="GO:0004673">
    <property type="term" value="F:protein histidine kinase activity"/>
    <property type="evidence" value="ECO:0007669"/>
    <property type="project" value="UniProtKB-EC"/>
</dbReference>
<evidence type="ECO:0000259" key="7">
    <source>
        <dbReference type="PROSITE" id="PS50109"/>
    </source>
</evidence>
<feature type="region of interest" description="Disordered" evidence="6">
    <location>
        <begin position="1"/>
        <end position="23"/>
    </location>
</feature>
<reference evidence="8" key="1">
    <citation type="submission" date="2020-02" db="EMBL/GenBank/DDBJ databases">
        <authorList>
            <person name="Meier V. D."/>
        </authorList>
    </citation>
    <scope>NUCLEOTIDE SEQUENCE</scope>
    <source>
        <strain evidence="8">AVDCRST_MAG40</strain>
    </source>
</reference>
<evidence type="ECO:0000256" key="5">
    <source>
        <dbReference type="ARBA" id="ARBA00023012"/>
    </source>
</evidence>
<dbReference type="InterPro" id="IPR036890">
    <property type="entry name" value="HATPase_C_sf"/>
</dbReference>
<protein>
    <recommendedName>
        <fullName evidence="2">histidine kinase</fullName>
        <ecNumber evidence="2">2.7.13.3</ecNumber>
    </recommendedName>
</protein>
<feature type="region of interest" description="Disordered" evidence="6">
    <location>
        <begin position="79"/>
        <end position="107"/>
    </location>
</feature>
<sequence>MACSVEPAAEGGGGGGVADGSRDARVRLHVRDTGEGIAPDALERIFEPFVQVDQRLTRPHAGVGLGLAISRDLARGMGGDLTAESTPGVGSTFTLSLPGTGTPVSAA</sequence>
<evidence type="ECO:0000256" key="3">
    <source>
        <dbReference type="ARBA" id="ARBA00022679"/>
    </source>
</evidence>
<evidence type="ECO:0000256" key="6">
    <source>
        <dbReference type="SAM" id="MobiDB-lite"/>
    </source>
</evidence>
<dbReference type="Pfam" id="PF02518">
    <property type="entry name" value="HATPase_c"/>
    <property type="match status" value="1"/>
</dbReference>
<dbReference type="Gene3D" id="3.30.565.10">
    <property type="entry name" value="Histidine kinase-like ATPase, C-terminal domain"/>
    <property type="match status" value="1"/>
</dbReference>
<name>A0A6J4LT30_9BACT</name>
<dbReference type="PROSITE" id="PS50109">
    <property type="entry name" value="HIS_KIN"/>
    <property type="match status" value="1"/>
</dbReference>
<dbReference type="SUPFAM" id="SSF55874">
    <property type="entry name" value="ATPase domain of HSP90 chaperone/DNA topoisomerase II/histidine kinase"/>
    <property type="match status" value="1"/>
</dbReference>
<dbReference type="PANTHER" id="PTHR43711">
    <property type="entry name" value="TWO-COMPONENT HISTIDINE KINASE"/>
    <property type="match status" value="1"/>
</dbReference>
<organism evidence="8">
    <name type="scientific">uncultured Gemmatimonadaceae bacterium</name>
    <dbReference type="NCBI Taxonomy" id="246130"/>
    <lineage>
        <taxon>Bacteria</taxon>
        <taxon>Pseudomonadati</taxon>
        <taxon>Gemmatimonadota</taxon>
        <taxon>Gemmatimonadia</taxon>
        <taxon>Gemmatimonadales</taxon>
        <taxon>Gemmatimonadaceae</taxon>
        <taxon>environmental samples</taxon>
    </lineage>
</organism>
<evidence type="ECO:0000256" key="2">
    <source>
        <dbReference type="ARBA" id="ARBA00012438"/>
    </source>
</evidence>
<gene>
    <name evidence="8" type="ORF">AVDCRST_MAG40-2395</name>
</gene>
<comment type="catalytic activity">
    <reaction evidence="1">
        <text>ATP + protein L-histidine = ADP + protein N-phospho-L-histidine.</text>
        <dbReference type="EC" id="2.7.13.3"/>
    </reaction>
</comment>
<keyword evidence="3" id="KW-0808">Transferase</keyword>
<keyword evidence="5" id="KW-0902">Two-component regulatory system</keyword>
<feature type="domain" description="Histidine kinase" evidence="7">
    <location>
        <begin position="1"/>
        <end position="101"/>
    </location>
</feature>